<accession>A0A8X6NVD8</accession>
<dbReference type="Gene3D" id="2.130.10.10">
    <property type="entry name" value="YVTN repeat-like/Quinoprotein amine dehydrogenase"/>
    <property type="match status" value="1"/>
</dbReference>
<organism evidence="1 2">
    <name type="scientific">Nephila pilipes</name>
    <name type="common">Giant wood spider</name>
    <name type="synonym">Nephila maculata</name>
    <dbReference type="NCBI Taxonomy" id="299642"/>
    <lineage>
        <taxon>Eukaryota</taxon>
        <taxon>Metazoa</taxon>
        <taxon>Ecdysozoa</taxon>
        <taxon>Arthropoda</taxon>
        <taxon>Chelicerata</taxon>
        <taxon>Arachnida</taxon>
        <taxon>Araneae</taxon>
        <taxon>Araneomorphae</taxon>
        <taxon>Entelegynae</taxon>
        <taxon>Araneoidea</taxon>
        <taxon>Nephilidae</taxon>
        <taxon>Nephila</taxon>
    </lineage>
</organism>
<dbReference type="EMBL" id="BMAW01061906">
    <property type="protein sequence ID" value="GFT33387.1"/>
    <property type="molecule type" value="Genomic_DNA"/>
</dbReference>
<name>A0A8X6NVD8_NEPPI</name>
<protein>
    <submittedName>
        <fullName evidence="1">Uncharacterized protein</fullName>
    </submittedName>
</protein>
<dbReference type="OrthoDB" id="6428194at2759"/>
<feature type="non-terminal residue" evidence="1">
    <location>
        <position position="1"/>
    </location>
</feature>
<dbReference type="InterPro" id="IPR011047">
    <property type="entry name" value="Quinoprotein_ADH-like_sf"/>
</dbReference>
<comment type="caution">
    <text evidence="1">The sequence shown here is derived from an EMBL/GenBank/DDBJ whole genome shotgun (WGS) entry which is preliminary data.</text>
</comment>
<dbReference type="AlphaFoldDB" id="A0A8X6NVD8"/>
<gene>
    <name evidence="1" type="primary">AVEN_50620_1</name>
    <name evidence="1" type="ORF">NPIL_615351</name>
</gene>
<reference evidence="1" key="1">
    <citation type="submission" date="2020-08" db="EMBL/GenBank/DDBJ databases">
        <title>Multicomponent nature underlies the extraordinary mechanical properties of spider dragline silk.</title>
        <authorList>
            <person name="Kono N."/>
            <person name="Nakamura H."/>
            <person name="Mori M."/>
            <person name="Yoshida Y."/>
            <person name="Ohtoshi R."/>
            <person name="Malay A.D."/>
            <person name="Moran D.A.P."/>
            <person name="Tomita M."/>
            <person name="Numata K."/>
            <person name="Arakawa K."/>
        </authorList>
    </citation>
    <scope>NUCLEOTIDE SEQUENCE</scope>
</reference>
<dbReference type="Proteomes" id="UP000887013">
    <property type="component" value="Unassembled WGS sequence"/>
</dbReference>
<dbReference type="SUPFAM" id="SSF50998">
    <property type="entry name" value="Quinoprotein alcohol dehydrogenase-like"/>
    <property type="match status" value="1"/>
</dbReference>
<dbReference type="InterPro" id="IPR015943">
    <property type="entry name" value="WD40/YVTN_repeat-like_dom_sf"/>
</dbReference>
<evidence type="ECO:0000313" key="2">
    <source>
        <dbReference type="Proteomes" id="UP000887013"/>
    </source>
</evidence>
<sequence length="68" mass="7453">ELLDSTPSFLLAYDTTTGSILWEGRPNSNITAIALCYETDRVIAATEKGAIHAWDLHTGDEIFAVRNS</sequence>
<keyword evidence="2" id="KW-1185">Reference proteome</keyword>
<evidence type="ECO:0000313" key="1">
    <source>
        <dbReference type="EMBL" id="GFT33387.1"/>
    </source>
</evidence>
<proteinExistence type="predicted"/>